<dbReference type="SUPFAM" id="SSF53756">
    <property type="entry name" value="UDP-Glycosyltransferase/glycogen phosphorylase"/>
    <property type="match status" value="1"/>
</dbReference>
<organism evidence="6 7">
    <name type="scientific">Euphydryas editha</name>
    <name type="common">Edith's checkerspot</name>
    <dbReference type="NCBI Taxonomy" id="104508"/>
    <lineage>
        <taxon>Eukaryota</taxon>
        <taxon>Metazoa</taxon>
        <taxon>Ecdysozoa</taxon>
        <taxon>Arthropoda</taxon>
        <taxon>Hexapoda</taxon>
        <taxon>Insecta</taxon>
        <taxon>Pterygota</taxon>
        <taxon>Neoptera</taxon>
        <taxon>Endopterygota</taxon>
        <taxon>Lepidoptera</taxon>
        <taxon>Glossata</taxon>
        <taxon>Ditrysia</taxon>
        <taxon>Papilionoidea</taxon>
        <taxon>Nymphalidae</taxon>
        <taxon>Nymphalinae</taxon>
        <taxon>Euphydryas</taxon>
    </lineage>
</organism>
<evidence type="ECO:0008006" key="8">
    <source>
        <dbReference type="Google" id="ProtNLM"/>
    </source>
</evidence>
<evidence type="ECO:0000313" key="6">
    <source>
        <dbReference type="EMBL" id="CAH2090188.1"/>
    </source>
</evidence>
<evidence type="ECO:0000256" key="1">
    <source>
        <dbReference type="ARBA" id="ARBA00009995"/>
    </source>
</evidence>
<reference evidence="6" key="1">
    <citation type="submission" date="2022-03" db="EMBL/GenBank/DDBJ databases">
        <authorList>
            <person name="Tunstrom K."/>
        </authorList>
    </citation>
    <scope>NUCLEOTIDE SEQUENCE</scope>
</reference>
<keyword evidence="2 4" id="KW-0328">Glycosyltransferase</keyword>
<dbReference type="FunFam" id="3.40.50.2000:FF:000021">
    <property type="entry name" value="UDP-glucuronosyltransferase"/>
    <property type="match status" value="1"/>
</dbReference>
<gene>
    <name evidence="6" type="ORF">EEDITHA_LOCUS6173</name>
</gene>
<comment type="similarity">
    <text evidence="1 4">Belongs to the UDP-glycosyltransferase family.</text>
</comment>
<accession>A0AAU9TTU7</accession>
<keyword evidence="3 4" id="KW-0808">Transferase</keyword>
<evidence type="ECO:0000256" key="4">
    <source>
        <dbReference type="RuleBase" id="RU003718"/>
    </source>
</evidence>
<feature type="transmembrane region" description="Helical" evidence="5">
    <location>
        <begin position="507"/>
        <end position="531"/>
    </location>
</feature>
<evidence type="ECO:0000256" key="2">
    <source>
        <dbReference type="ARBA" id="ARBA00022676"/>
    </source>
</evidence>
<dbReference type="InterPro" id="IPR050271">
    <property type="entry name" value="UDP-glycosyltransferase"/>
</dbReference>
<name>A0AAU9TTU7_EUPED</name>
<dbReference type="GO" id="GO:0008194">
    <property type="term" value="F:UDP-glycosyltransferase activity"/>
    <property type="evidence" value="ECO:0007669"/>
    <property type="project" value="InterPro"/>
</dbReference>
<proteinExistence type="inferred from homology"/>
<dbReference type="InterPro" id="IPR035595">
    <property type="entry name" value="UDP_glycos_trans_CS"/>
</dbReference>
<protein>
    <recommendedName>
        <fullName evidence="8">UDP-glycosyltransferases domain-containing protein</fullName>
    </recommendedName>
</protein>
<evidence type="ECO:0000256" key="3">
    <source>
        <dbReference type="ARBA" id="ARBA00022679"/>
    </source>
</evidence>
<dbReference type="Pfam" id="PF00201">
    <property type="entry name" value="UDPGT"/>
    <property type="match status" value="1"/>
</dbReference>
<dbReference type="Gene3D" id="3.40.50.2000">
    <property type="entry name" value="Glycogen Phosphorylase B"/>
    <property type="match status" value="2"/>
</dbReference>
<keyword evidence="5" id="KW-0472">Membrane</keyword>
<dbReference type="Proteomes" id="UP001153954">
    <property type="component" value="Unassembled WGS sequence"/>
</dbReference>
<dbReference type="AlphaFoldDB" id="A0AAU9TTU7"/>
<keyword evidence="5" id="KW-0812">Transmembrane</keyword>
<dbReference type="CDD" id="cd03784">
    <property type="entry name" value="GT1_Gtf-like"/>
    <property type="match status" value="1"/>
</dbReference>
<dbReference type="PROSITE" id="PS00375">
    <property type="entry name" value="UDPGT"/>
    <property type="match status" value="1"/>
</dbReference>
<dbReference type="PANTHER" id="PTHR48043">
    <property type="entry name" value="EG:EG0003.4 PROTEIN-RELATED"/>
    <property type="match status" value="1"/>
</dbReference>
<dbReference type="EMBL" id="CAKOGL010000009">
    <property type="protein sequence ID" value="CAH2090188.1"/>
    <property type="molecule type" value="Genomic_DNA"/>
</dbReference>
<dbReference type="InterPro" id="IPR002213">
    <property type="entry name" value="UDP_glucos_trans"/>
</dbReference>
<evidence type="ECO:0000256" key="5">
    <source>
        <dbReference type="SAM" id="Phobius"/>
    </source>
</evidence>
<keyword evidence="7" id="KW-1185">Reference proteome</keyword>
<comment type="caution">
    <text evidence="6">The sequence shown here is derived from an EMBL/GenBank/DDBJ whole genome shotgun (WGS) entry which is preliminary data.</text>
</comment>
<keyword evidence="5" id="KW-1133">Transmembrane helix</keyword>
<evidence type="ECO:0000313" key="7">
    <source>
        <dbReference type="Proteomes" id="UP001153954"/>
    </source>
</evidence>
<dbReference type="PANTHER" id="PTHR48043:SF27">
    <property type="entry name" value="UDP-GLUCURONOSYLTRANSFERASE"/>
    <property type="match status" value="1"/>
</dbReference>
<sequence length="575" mass="65572">MLGNDNTNRMRHRLKTHSYKTIMLFLILRAWRCSQWPILCLPILLAASACGSNILMITMGGTKSHKIPFLELARGLIIRNHNITLISPFQPDFHLEGLEEIIPEGLAAFVRGYMTFDLVGARMKGEEPLPYMDIIRYGYEACEAFLSDIETRSFLRSGRNYDLIILDGAYPECAFGLVYRMKVPFMYINTVAFYASPTSGSGSPAPFSVTPFFARSFTDNMGFLDRSVNAFWHLGSLLGHGISVTILQTVLRRHFGPKMPHVYDMAKNVSFILQNGHYSVTYSRPFLPNVAEVACIHCKESKKLHADLEEWIAGAGEAGFVYVSMGSSVKTNKMPLAAHRLFIDALKRLPQRVLWKQDGDQNMTDIPSNIRLYKWLPQQDLLGHPKIKAFVTHGGLLSMFETVYHGVPIITIPVFCDHDANAAKAEVDGYARKLDLQYLTSDKLYKAIKDVIVEPKYKIHVKNRQTLLRDQKESPLERAIYWTEYVIRHKGAYHLQSPAKDLNFFQYYMLDVALTFFVLLLTSLALISYTLRFSFICLSNYVQSKRMNKLIDKSSDLLKRSTKLIDESSLKKKKL</sequence>